<dbReference type="GO" id="GO:0005337">
    <property type="term" value="F:nucleoside transmembrane transporter activity"/>
    <property type="evidence" value="ECO:0007669"/>
    <property type="project" value="InterPro"/>
</dbReference>
<evidence type="ECO:0000256" key="4">
    <source>
        <dbReference type="ARBA" id="ARBA00022692"/>
    </source>
</evidence>
<dbReference type="GO" id="GO:0005886">
    <property type="term" value="C:plasma membrane"/>
    <property type="evidence" value="ECO:0007669"/>
    <property type="project" value="TreeGrafter"/>
</dbReference>
<dbReference type="InterPro" id="IPR002259">
    <property type="entry name" value="Eqnu_transpt"/>
</dbReference>
<evidence type="ECO:0000313" key="8">
    <source>
        <dbReference type="EMBL" id="EPB76718.1"/>
    </source>
</evidence>
<keyword evidence="9" id="KW-1185">Reference proteome</keyword>
<evidence type="ECO:0000256" key="7">
    <source>
        <dbReference type="SAM" id="Phobius"/>
    </source>
</evidence>
<evidence type="ECO:0000256" key="3">
    <source>
        <dbReference type="ARBA" id="ARBA00022448"/>
    </source>
</evidence>
<keyword evidence="5 7" id="KW-1133">Transmembrane helix</keyword>
<dbReference type="EMBL" id="KE124855">
    <property type="protein sequence ID" value="EPB76718.1"/>
    <property type="molecule type" value="Genomic_DNA"/>
</dbReference>
<reference evidence="8 9" key="1">
    <citation type="submission" date="2013-05" db="EMBL/GenBank/DDBJ databases">
        <title>Draft genome of the parasitic nematode Anyclostoma ceylanicum.</title>
        <authorList>
            <person name="Mitreva M."/>
        </authorList>
    </citation>
    <scope>NUCLEOTIDE SEQUENCE [LARGE SCALE GENOMIC DNA]</scope>
</reference>
<gene>
    <name evidence="8" type="ORF">ANCCEY_04154</name>
</gene>
<sequence length="166" mass="19282">MYKIPCDDANYFYNYFSLYRCCPLYSDLNKALDIIELENPTANEFLEEGEKLVLWASKNQLPRRLLVCEDFRTNERAPFLENAKEMTAAPKDRFLLVYFIAMLHGIGVLMPWNMFITIAPQYYVDYWFSPNNTPTDYSKNFMSSLGIASQLPNVLINIINTFAVIG</sequence>
<name>A0A0D6LZS1_9BILA</name>
<feature type="transmembrane region" description="Helical" evidence="7">
    <location>
        <begin position="94"/>
        <end position="123"/>
    </location>
</feature>
<organism evidence="8 9">
    <name type="scientific">Ancylostoma ceylanicum</name>
    <dbReference type="NCBI Taxonomy" id="53326"/>
    <lineage>
        <taxon>Eukaryota</taxon>
        <taxon>Metazoa</taxon>
        <taxon>Ecdysozoa</taxon>
        <taxon>Nematoda</taxon>
        <taxon>Chromadorea</taxon>
        <taxon>Rhabditida</taxon>
        <taxon>Rhabditina</taxon>
        <taxon>Rhabditomorpha</taxon>
        <taxon>Strongyloidea</taxon>
        <taxon>Ancylostomatidae</taxon>
        <taxon>Ancylostomatinae</taxon>
        <taxon>Ancylostoma</taxon>
    </lineage>
</organism>
<evidence type="ECO:0000256" key="5">
    <source>
        <dbReference type="ARBA" id="ARBA00022989"/>
    </source>
</evidence>
<comment type="similarity">
    <text evidence="2">Belongs to the SLC29A/ENT transporter (TC 2.A.57) family.</text>
</comment>
<keyword evidence="4 7" id="KW-0812">Transmembrane</keyword>
<evidence type="ECO:0000256" key="6">
    <source>
        <dbReference type="ARBA" id="ARBA00023136"/>
    </source>
</evidence>
<dbReference type="PANTHER" id="PTHR10332">
    <property type="entry name" value="EQUILIBRATIVE NUCLEOSIDE TRANSPORTER"/>
    <property type="match status" value="1"/>
</dbReference>
<dbReference type="PANTHER" id="PTHR10332:SF36">
    <property type="entry name" value="EQUILIBRATIVE NUCLEOSIDE TRANSPORTER 1"/>
    <property type="match status" value="1"/>
</dbReference>
<proteinExistence type="inferred from homology"/>
<comment type="subcellular location">
    <subcellularLocation>
        <location evidence="1">Membrane</location>
        <topology evidence="1">Multi-pass membrane protein</topology>
    </subcellularLocation>
</comment>
<evidence type="ECO:0000256" key="2">
    <source>
        <dbReference type="ARBA" id="ARBA00007965"/>
    </source>
</evidence>
<evidence type="ECO:0000313" key="9">
    <source>
        <dbReference type="Proteomes" id="UP000054495"/>
    </source>
</evidence>
<keyword evidence="6 7" id="KW-0472">Membrane</keyword>
<protein>
    <submittedName>
        <fullName evidence="8">Uncharacterized protein</fullName>
    </submittedName>
</protein>
<evidence type="ECO:0000256" key="1">
    <source>
        <dbReference type="ARBA" id="ARBA00004141"/>
    </source>
</evidence>
<keyword evidence="3" id="KW-0813">Transport</keyword>
<dbReference type="AlphaFoldDB" id="A0A0D6LZS1"/>
<dbReference type="Proteomes" id="UP000054495">
    <property type="component" value="Unassembled WGS sequence"/>
</dbReference>
<accession>A0A0D6LZS1</accession>